<dbReference type="Pfam" id="PF05699">
    <property type="entry name" value="Dimer_Tnp_hAT"/>
    <property type="match status" value="1"/>
</dbReference>
<dbReference type="KEGG" id="caua:113070464"/>
<dbReference type="SUPFAM" id="SSF53098">
    <property type="entry name" value="Ribonuclease H-like"/>
    <property type="match status" value="1"/>
</dbReference>
<evidence type="ECO:0000313" key="2">
    <source>
        <dbReference type="Proteomes" id="UP000515129"/>
    </source>
</evidence>
<evidence type="ECO:0000259" key="1">
    <source>
        <dbReference type="Pfam" id="PF05699"/>
    </source>
</evidence>
<name>A0A6P6MT79_CARAU</name>
<gene>
    <name evidence="3" type="primary">LOC113070464</name>
</gene>
<dbReference type="InterPro" id="IPR012337">
    <property type="entry name" value="RNaseH-like_sf"/>
</dbReference>
<sequence>MVSLKQPCADRWLSLHRAVEAMKHNWAAVAMEINEEAVGGNTQAQGLLGQIQTYSFIALTHALADLLPVMTKLNLVFQKDNVNLSSIRPIVQASDAAFRHLRDVPGPEEETFHAGYKDGTYKDVKLTNSSDHFIEAFKEARERYVQHLIDALLDRFPEDCMYVLHCLDALLNPSRYPQTHIALQEYAEPVIRRIICHFTSLESADTAPLIDTVSLRCDALAVMTVLRGYGGLHFSTACEVLIRDFNEMYPEWTKLAKIACVIAVSSVPAERGFSLQNRIKTKQRSRLAENKVARLMRIANCGETLGSFDFKSPAAQFSTAKKHKK</sequence>
<dbReference type="InterPro" id="IPR008906">
    <property type="entry name" value="HATC_C_dom"/>
</dbReference>
<dbReference type="GO" id="GO:0046983">
    <property type="term" value="F:protein dimerization activity"/>
    <property type="evidence" value="ECO:0007669"/>
    <property type="project" value="InterPro"/>
</dbReference>
<dbReference type="PANTHER" id="PTHR46880:SF5">
    <property type="entry name" value="DUF4371 DOMAIN-CONTAINING PROTEIN"/>
    <property type="match status" value="1"/>
</dbReference>
<dbReference type="GeneID" id="113070464"/>
<feature type="domain" description="HAT C-terminal dimerisation" evidence="1">
    <location>
        <begin position="245"/>
        <end position="297"/>
    </location>
</feature>
<dbReference type="Proteomes" id="UP000515129">
    <property type="component" value="Unplaced"/>
</dbReference>
<proteinExistence type="predicted"/>
<dbReference type="AlphaFoldDB" id="A0A6P6MT79"/>
<accession>A0A6P6MT79</accession>
<evidence type="ECO:0000313" key="3">
    <source>
        <dbReference type="RefSeq" id="XP_026099534.1"/>
    </source>
</evidence>
<organism evidence="2 3">
    <name type="scientific">Carassius auratus</name>
    <name type="common">Goldfish</name>
    <dbReference type="NCBI Taxonomy" id="7957"/>
    <lineage>
        <taxon>Eukaryota</taxon>
        <taxon>Metazoa</taxon>
        <taxon>Chordata</taxon>
        <taxon>Craniata</taxon>
        <taxon>Vertebrata</taxon>
        <taxon>Euteleostomi</taxon>
        <taxon>Actinopterygii</taxon>
        <taxon>Neopterygii</taxon>
        <taxon>Teleostei</taxon>
        <taxon>Ostariophysi</taxon>
        <taxon>Cypriniformes</taxon>
        <taxon>Cyprinidae</taxon>
        <taxon>Cyprininae</taxon>
        <taxon>Carassius</taxon>
    </lineage>
</organism>
<dbReference type="OrthoDB" id="6159421at2759"/>
<reference evidence="3" key="1">
    <citation type="submission" date="2025-08" db="UniProtKB">
        <authorList>
            <consortium name="RefSeq"/>
        </authorList>
    </citation>
    <scope>IDENTIFICATION</scope>
    <source>
        <strain evidence="3">Wakin</strain>
        <tissue evidence="3">Muscle</tissue>
    </source>
</reference>
<dbReference type="RefSeq" id="XP_026099534.1">
    <property type="nucleotide sequence ID" value="XM_026243749.1"/>
</dbReference>
<keyword evidence="2" id="KW-1185">Reference proteome</keyword>
<dbReference type="PANTHER" id="PTHR46880">
    <property type="entry name" value="RAS-ASSOCIATING DOMAIN-CONTAINING PROTEIN"/>
    <property type="match status" value="1"/>
</dbReference>
<protein>
    <submittedName>
        <fullName evidence="3">Zinc finger protein 862-like</fullName>
    </submittedName>
</protein>